<proteinExistence type="predicted"/>
<dbReference type="EMBL" id="FZNW01000006">
    <property type="protein sequence ID" value="SNR46908.1"/>
    <property type="molecule type" value="Genomic_DNA"/>
</dbReference>
<protein>
    <submittedName>
        <fullName evidence="2">5-methylcytosine-specific restriction enzyme B</fullName>
    </submittedName>
</protein>
<gene>
    <name evidence="2" type="ORF">SAMN06265360_106257</name>
</gene>
<evidence type="ECO:0000313" key="2">
    <source>
        <dbReference type="EMBL" id="SNR46908.1"/>
    </source>
</evidence>
<dbReference type="Gene3D" id="3.40.50.300">
    <property type="entry name" value="P-loop containing nucleotide triphosphate hydrolases"/>
    <property type="match status" value="1"/>
</dbReference>
<feature type="domain" description="AAA+ ATPase" evidence="1">
    <location>
        <begin position="410"/>
        <end position="574"/>
    </location>
</feature>
<dbReference type="AlphaFoldDB" id="A0A238WKF2"/>
<dbReference type="InterPro" id="IPR003593">
    <property type="entry name" value="AAA+_ATPase"/>
</dbReference>
<dbReference type="SMART" id="SM00382">
    <property type="entry name" value="AAA"/>
    <property type="match status" value="1"/>
</dbReference>
<dbReference type="Proteomes" id="UP000198348">
    <property type="component" value="Unassembled WGS sequence"/>
</dbReference>
<keyword evidence="3" id="KW-1185">Reference proteome</keyword>
<organism evidence="2 3">
    <name type="scientific">Haloechinothrix alba</name>
    <dbReference type="NCBI Taxonomy" id="664784"/>
    <lineage>
        <taxon>Bacteria</taxon>
        <taxon>Bacillati</taxon>
        <taxon>Actinomycetota</taxon>
        <taxon>Actinomycetes</taxon>
        <taxon>Pseudonocardiales</taxon>
        <taxon>Pseudonocardiaceae</taxon>
        <taxon>Haloechinothrix</taxon>
    </lineage>
</organism>
<name>A0A238WKF2_9PSEU</name>
<dbReference type="InterPro" id="IPR011704">
    <property type="entry name" value="ATPase_dyneun-rel_AAA"/>
</dbReference>
<evidence type="ECO:0000313" key="3">
    <source>
        <dbReference type="Proteomes" id="UP000198348"/>
    </source>
</evidence>
<dbReference type="CDD" id="cd00009">
    <property type="entry name" value="AAA"/>
    <property type="match status" value="1"/>
</dbReference>
<dbReference type="Pfam" id="PF07728">
    <property type="entry name" value="AAA_5"/>
    <property type="match status" value="1"/>
</dbReference>
<dbReference type="GO" id="GO:0016887">
    <property type="term" value="F:ATP hydrolysis activity"/>
    <property type="evidence" value="ECO:0007669"/>
    <property type="project" value="InterPro"/>
</dbReference>
<dbReference type="InterPro" id="IPR052934">
    <property type="entry name" value="Methyl-DNA_Rec/Restrict_Enz"/>
</dbReference>
<dbReference type="PANTHER" id="PTHR37291:SF1">
    <property type="entry name" value="TYPE IV METHYL-DIRECTED RESTRICTION ENZYME ECOKMCRB SUBUNIT"/>
    <property type="match status" value="1"/>
</dbReference>
<dbReference type="GO" id="GO:0005524">
    <property type="term" value="F:ATP binding"/>
    <property type="evidence" value="ECO:0007669"/>
    <property type="project" value="InterPro"/>
</dbReference>
<dbReference type="SUPFAM" id="SSF52540">
    <property type="entry name" value="P-loop containing nucleoside triphosphate hydrolases"/>
    <property type="match status" value="1"/>
</dbReference>
<dbReference type="PANTHER" id="PTHR37291">
    <property type="entry name" value="5-METHYLCYTOSINE-SPECIFIC RESTRICTION ENZYME B"/>
    <property type="match status" value="1"/>
</dbReference>
<evidence type="ECO:0000259" key="1">
    <source>
        <dbReference type="SMART" id="SM00382"/>
    </source>
</evidence>
<accession>A0A238WKF2</accession>
<sequence length="691" mass="76783">MRRPLLLRTMFDVLRRADGPCAAGDVLAAVAERVDLTPDETHRYAHSGGYRYRTYLHRASSWAHRVGWMVKHDGRWELTAAGKTAVDNIQDDGELARVLHRLYRQARHVSGVLEAVEYGSWVALSDVAAVTNVPTEQLVDLFGAGGVTNSHRVLADDGSLRSDAAGGDAQREQLADEGIVFDAVEQADPTARVTIEELRQALADTAVDAESTGTRAWLVRGSSVDGHNLVPTWLTQGWVSLAATNLRALDLPVSRAQLGEFVATDYQHKAYAVRQNKVAEFDAFLNQMKPDDLVLTTSGGKIYGATITGPASYTVSEDGHSNLRRPVSWLNREAPIAFGDLPEPLPAKLGSQADVVDLTDALPAIERMLLPEGEAVPPRELALPNASEDLARSLHLDQPWLQEIIELLRDRRQLIFYGPPGTGKTYVAQQLAAHLTEAHAYKLVQFHPSYSYEDFFEGYRPVKTEDGTLSFELHPGPLRRIVEVARDDPSTPYILIIDEINRANLAKVFGELYFLLEYRDRSIDLLYSTEETDFTLPPNVFFIGTMNTADRSIALVDAAMRRRFAFIHLHPAEPPVRGVLGRWLDVHELPDETARLLDELNRRIDDPDFAIGPSFFMRSDVHREGGLARTWRTDILPLLEEYHYGDQVDVPDRYDLELLRRAIAPARDVAGEQALGEDVVAGETSGDQGAP</sequence>
<reference evidence="3" key="1">
    <citation type="submission" date="2017-06" db="EMBL/GenBank/DDBJ databases">
        <authorList>
            <person name="Varghese N."/>
            <person name="Submissions S."/>
        </authorList>
    </citation>
    <scope>NUCLEOTIDE SEQUENCE [LARGE SCALE GENOMIC DNA]</scope>
    <source>
        <strain evidence="3">DSM 45207</strain>
    </source>
</reference>
<dbReference type="InterPro" id="IPR027417">
    <property type="entry name" value="P-loop_NTPase"/>
</dbReference>